<dbReference type="EMBL" id="QGKW02001940">
    <property type="protein sequence ID" value="KAF2554929.1"/>
    <property type="molecule type" value="Genomic_DNA"/>
</dbReference>
<comment type="caution">
    <text evidence="1">The sequence shown here is derived from an EMBL/GenBank/DDBJ whole genome shotgun (WGS) entry which is preliminary data.</text>
</comment>
<gene>
    <name evidence="1" type="ORF">F2Q68_00015301</name>
</gene>
<sequence length="168" mass="19520">MTNFKNQTYNTIYNFRRPKTLCRLSLLSLPCAVSLSSLSSLPPPRRCRVVVVVVVAADWWWWSDLAALLFACSRSVQISSPLSLVSRSGSRSRLRWSVLNPIFSHDPVYSFMLELGLSSPCLRARLIEHVIVRMIDEWIMMHKNTHTDKWDLMNWMLEEANAKMIDEY</sequence>
<reference evidence="1" key="1">
    <citation type="submission" date="2019-12" db="EMBL/GenBank/DDBJ databases">
        <title>Genome sequencing and annotation of Brassica cretica.</title>
        <authorList>
            <person name="Studholme D.J."/>
            <person name="Sarris P.F."/>
        </authorList>
    </citation>
    <scope>NUCLEOTIDE SEQUENCE</scope>
    <source>
        <strain evidence="1">PFS-001/15</strain>
        <tissue evidence="1">Leaf</tissue>
    </source>
</reference>
<organism evidence="1 2">
    <name type="scientific">Brassica cretica</name>
    <name type="common">Mustard</name>
    <dbReference type="NCBI Taxonomy" id="69181"/>
    <lineage>
        <taxon>Eukaryota</taxon>
        <taxon>Viridiplantae</taxon>
        <taxon>Streptophyta</taxon>
        <taxon>Embryophyta</taxon>
        <taxon>Tracheophyta</taxon>
        <taxon>Spermatophyta</taxon>
        <taxon>Magnoliopsida</taxon>
        <taxon>eudicotyledons</taxon>
        <taxon>Gunneridae</taxon>
        <taxon>Pentapetalae</taxon>
        <taxon>rosids</taxon>
        <taxon>malvids</taxon>
        <taxon>Brassicales</taxon>
        <taxon>Brassicaceae</taxon>
        <taxon>Brassiceae</taxon>
        <taxon>Brassica</taxon>
    </lineage>
</organism>
<evidence type="ECO:0000313" key="1">
    <source>
        <dbReference type="EMBL" id="KAF2554929.1"/>
    </source>
</evidence>
<accession>A0A8S9HAQ0</accession>
<dbReference type="Proteomes" id="UP000712281">
    <property type="component" value="Unassembled WGS sequence"/>
</dbReference>
<name>A0A8S9HAQ0_BRACR</name>
<protein>
    <submittedName>
        <fullName evidence="1">Uncharacterized protein</fullName>
    </submittedName>
</protein>
<evidence type="ECO:0000313" key="2">
    <source>
        <dbReference type="Proteomes" id="UP000712281"/>
    </source>
</evidence>
<dbReference type="AlphaFoldDB" id="A0A8S9HAQ0"/>
<proteinExistence type="predicted"/>